<name>A0A2N6L4N1_9CYAN</name>
<gene>
    <name evidence="1" type="ORF">CEN46_25680</name>
</gene>
<comment type="caution">
    <text evidence="1">The sequence shown here is derived from an EMBL/GenBank/DDBJ whole genome shotgun (WGS) entry which is preliminary data.</text>
</comment>
<reference evidence="1 2" key="1">
    <citation type="submission" date="2017-07" db="EMBL/GenBank/DDBJ databases">
        <title>Genomes of Fischerella (Mastigocladus) sp. strains.</title>
        <authorList>
            <person name="Miller S.R."/>
        </authorList>
    </citation>
    <scope>NUCLEOTIDE SEQUENCE [LARGE SCALE GENOMIC DNA]</scope>
    <source>
        <strain evidence="1 2">CCMEE 5318</strain>
    </source>
</reference>
<protein>
    <submittedName>
        <fullName evidence="1">Uncharacterized protein</fullName>
    </submittedName>
</protein>
<accession>A0A2N6L4N1</accession>
<dbReference type="AlphaFoldDB" id="A0A2N6L4N1"/>
<dbReference type="Proteomes" id="UP000235081">
    <property type="component" value="Unassembled WGS sequence"/>
</dbReference>
<proteinExistence type="predicted"/>
<evidence type="ECO:0000313" key="2">
    <source>
        <dbReference type="Proteomes" id="UP000235081"/>
    </source>
</evidence>
<evidence type="ECO:0000313" key="1">
    <source>
        <dbReference type="EMBL" id="PMB15549.1"/>
    </source>
</evidence>
<organism evidence="1 2">
    <name type="scientific">Fischerella thermalis CCMEE 5318</name>
    <dbReference type="NCBI Taxonomy" id="2019666"/>
    <lineage>
        <taxon>Bacteria</taxon>
        <taxon>Bacillati</taxon>
        <taxon>Cyanobacteriota</taxon>
        <taxon>Cyanophyceae</taxon>
        <taxon>Nostocales</taxon>
        <taxon>Hapalosiphonaceae</taxon>
        <taxon>Fischerella</taxon>
    </lineage>
</organism>
<dbReference type="RefSeq" id="WP_102183688.1">
    <property type="nucleotide sequence ID" value="NZ_NMQE01000935.1"/>
</dbReference>
<sequence>MIQITTAMQGNRTYQIQFGVAIAPPYACFSVLDVITSKWKRSPQFSPIIFNRFGFEEIQ</sequence>
<dbReference type="EMBL" id="NMQE01000935">
    <property type="protein sequence ID" value="PMB15549.1"/>
    <property type="molecule type" value="Genomic_DNA"/>
</dbReference>